<proteinExistence type="predicted"/>
<evidence type="ECO:0000313" key="3">
    <source>
        <dbReference type="EMBL" id="TFK23707.1"/>
    </source>
</evidence>
<feature type="compositionally biased region" description="Polar residues" evidence="1">
    <location>
        <begin position="228"/>
        <end position="245"/>
    </location>
</feature>
<feature type="compositionally biased region" description="Low complexity" evidence="1">
    <location>
        <begin position="131"/>
        <end position="162"/>
    </location>
</feature>
<dbReference type="Proteomes" id="UP000307440">
    <property type="component" value="Unassembled WGS sequence"/>
</dbReference>
<name>A0A5C3KTU9_COPMA</name>
<dbReference type="EMBL" id="ML210213">
    <property type="protein sequence ID" value="TFK23707.1"/>
    <property type="molecule type" value="Genomic_DNA"/>
</dbReference>
<dbReference type="CDD" id="cd12087">
    <property type="entry name" value="TM_EGFR-like"/>
    <property type="match status" value="1"/>
</dbReference>
<dbReference type="STRING" id="230819.A0A5C3KTU9"/>
<feature type="transmembrane region" description="Helical" evidence="2">
    <location>
        <begin position="165"/>
        <end position="188"/>
    </location>
</feature>
<keyword evidence="2" id="KW-0812">Transmembrane</keyword>
<gene>
    <name evidence="3" type="ORF">FA15DRAFT_757009</name>
</gene>
<evidence type="ECO:0000256" key="1">
    <source>
        <dbReference type="SAM" id="MobiDB-lite"/>
    </source>
</evidence>
<protein>
    <submittedName>
        <fullName evidence="3">Uncharacterized protein</fullName>
    </submittedName>
</protein>
<organism evidence="3 4">
    <name type="scientific">Coprinopsis marcescibilis</name>
    <name type="common">Agaric fungus</name>
    <name type="synonym">Psathyrella marcescibilis</name>
    <dbReference type="NCBI Taxonomy" id="230819"/>
    <lineage>
        <taxon>Eukaryota</taxon>
        <taxon>Fungi</taxon>
        <taxon>Dikarya</taxon>
        <taxon>Basidiomycota</taxon>
        <taxon>Agaricomycotina</taxon>
        <taxon>Agaricomycetes</taxon>
        <taxon>Agaricomycetidae</taxon>
        <taxon>Agaricales</taxon>
        <taxon>Agaricineae</taxon>
        <taxon>Psathyrellaceae</taxon>
        <taxon>Coprinopsis</taxon>
    </lineage>
</organism>
<dbReference type="AlphaFoldDB" id="A0A5C3KTU9"/>
<accession>A0A5C3KTU9</accession>
<keyword evidence="4" id="KW-1185">Reference proteome</keyword>
<keyword evidence="2" id="KW-0472">Membrane</keyword>
<feature type="region of interest" description="Disordered" evidence="1">
    <location>
        <begin position="124"/>
        <end position="162"/>
    </location>
</feature>
<feature type="region of interest" description="Disordered" evidence="1">
    <location>
        <begin position="315"/>
        <end position="355"/>
    </location>
</feature>
<keyword evidence="2" id="KW-1133">Transmembrane helix</keyword>
<evidence type="ECO:0000313" key="4">
    <source>
        <dbReference type="Proteomes" id="UP000307440"/>
    </source>
</evidence>
<evidence type="ECO:0000256" key="2">
    <source>
        <dbReference type="SAM" id="Phobius"/>
    </source>
</evidence>
<reference evidence="3 4" key="1">
    <citation type="journal article" date="2019" name="Nat. Ecol. Evol.">
        <title>Megaphylogeny resolves global patterns of mushroom evolution.</title>
        <authorList>
            <person name="Varga T."/>
            <person name="Krizsan K."/>
            <person name="Foldi C."/>
            <person name="Dima B."/>
            <person name="Sanchez-Garcia M."/>
            <person name="Sanchez-Ramirez S."/>
            <person name="Szollosi G.J."/>
            <person name="Szarkandi J.G."/>
            <person name="Papp V."/>
            <person name="Albert L."/>
            <person name="Andreopoulos W."/>
            <person name="Angelini C."/>
            <person name="Antonin V."/>
            <person name="Barry K.W."/>
            <person name="Bougher N.L."/>
            <person name="Buchanan P."/>
            <person name="Buyck B."/>
            <person name="Bense V."/>
            <person name="Catcheside P."/>
            <person name="Chovatia M."/>
            <person name="Cooper J."/>
            <person name="Damon W."/>
            <person name="Desjardin D."/>
            <person name="Finy P."/>
            <person name="Geml J."/>
            <person name="Haridas S."/>
            <person name="Hughes K."/>
            <person name="Justo A."/>
            <person name="Karasinski D."/>
            <person name="Kautmanova I."/>
            <person name="Kiss B."/>
            <person name="Kocsube S."/>
            <person name="Kotiranta H."/>
            <person name="LaButti K.M."/>
            <person name="Lechner B.E."/>
            <person name="Liimatainen K."/>
            <person name="Lipzen A."/>
            <person name="Lukacs Z."/>
            <person name="Mihaltcheva S."/>
            <person name="Morgado L.N."/>
            <person name="Niskanen T."/>
            <person name="Noordeloos M.E."/>
            <person name="Ohm R.A."/>
            <person name="Ortiz-Santana B."/>
            <person name="Ovrebo C."/>
            <person name="Racz N."/>
            <person name="Riley R."/>
            <person name="Savchenko A."/>
            <person name="Shiryaev A."/>
            <person name="Soop K."/>
            <person name="Spirin V."/>
            <person name="Szebenyi C."/>
            <person name="Tomsovsky M."/>
            <person name="Tulloss R.E."/>
            <person name="Uehling J."/>
            <person name="Grigoriev I.V."/>
            <person name="Vagvolgyi C."/>
            <person name="Papp T."/>
            <person name="Martin F.M."/>
            <person name="Miettinen O."/>
            <person name="Hibbett D.S."/>
            <person name="Nagy L.G."/>
        </authorList>
    </citation>
    <scope>NUCLEOTIDE SEQUENCE [LARGE SCALE GENOMIC DNA]</scope>
    <source>
        <strain evidence="3 4">CBS 121175</strain>
    </source>
</reference>
<sequence length="355" mass="37614">MAEVPFEVRPLLKATDRYDRPAGSEANRCGCSWAAYNLISACTACQGNPQSIRLWPDFIQSCPPEALSDSSFYFPDAISGLNDDVSIPAWATTDPRQWIGQTWNIQQARSIYNDGLPDVTKTSVLAERSRASTPTSITPTSSTPTSSTPTSSTPANSTPTSSTPAGAIAGGVIGSLVIIAAFPAYFFLKRHRAKLAPGPPAHSRQTLAGTLHSREEMITPFTVHRPSETSTPRKGSSVNIPSYDSLNALPPPVRGEDVGLDGTPPRWRVNPPTYSAIFSASPPPAAHQGAGRHGANGFYAAVGHSANNSFSDVYTSHPMDAASASGVPEGTTVSSSELPLSWPRDVKQRPADDIA</sequence>
<feature type="region of interest" description="Disordered" evidence="1">
    <location>
        <begin position="224"/>
        <end position="251"/>
    </location>
</feature>
<feature type="compositionally biased region" description="Basic and acidic residues" evidence="1">
    <location>
        <begin position="344"/>
        <end position="355"/>
    </location>
</feature>
<dbReference type="OrthoDB" id="2796893at2759"/>